<reference evidence="14" key="2">
    <citation type="submission" date="2020-04" db="EMBL/GenBank/DDBJ databases">
        <authorList>
            <consortium name="NCBI Genome Project"/>
        </authorList>
    </citation>
    <scope>NUCLEOTIDE SEQUENCE</scope>
    <source>
        <strain evidence="14">CBS 304.34</strain>
    </source>
</reference>
<dbReference type="InterPro" id="IPR056501">
    <property type="entry name" value="NAD-bd_HRPKS_sdrA"/>
</dbReference>
<dbReference type="SMART" id="SM00827">
    <property type="entry name" value="PKS_AT"/>
    <property type="match status" value="1"/>
</dbReference>
<dbReference type="SMART" id="SM00822">
    <property type="entry name" value="PKS_KR"/>
    <property type="match status" value="1"/>
</dbReference>
<dbReference type="GO" id="GO:0031177">
    <property type="term" value="F:phosphopantetheine binding"/>
    <property type="evidence" value="ECO:0007669"/>
    <property type="project" value="InterPro"/>
</dbReference>
<dbReference type="PROSITE" id="PS52019">
    <property type="entry name" value="PKS_MFAS_DH"/>
    <property type="match status" value="1"/>
</dbReference>
<organism evidence="12">
    <name type="scientific">Mytilinidion resinicola</name>
    <dbReference type="NCBI Taxonomy" id="574789"/>
    <lineage>
        <taxon>Eukaryota</taxon>
        <taxon>Fungi</taxon>
        <taxon>Dikarya</taxon>
        <taxon>Ascomycota</taxon>
        <taxon>Pezizomycotina</taxon>
        <taxon>Dothideomycetes</taxon>
        <taxon>Pleosporomycetidae</taxon>
        <taxon>Mytilinidiales</taxon>
        <taxon>Mytilinidiaceae</taxon>
        <taxon>Mytilinidion</taxon>
    </lineage>
</organism>
<dbReference type="PROSITE" id="PS00012">
    <property type="entry name" value="PHOSPHOPANTETHEINE"/>
    <property type="match status" value="1"/>
</dbReference>
<dbReference type="Proteomes" id="UP000504636">
    <property type="component" value="Unplaced"/>
</dbReference>
<dbReference type="InterPro" id="IPR013154">
    <property type="entry name" value="ADH-like_N"/>
</dbReference>
<dbReference type="InterPro" id="IPR014031">
    <property type="entry name" value="Ketoacyl_synth_C"/>
</dbReference>
<dbReference type="InterPro" id="IPR013217">
    <property type="entry name" value="Methyltransf_12"/>
</dbReference>
<dbReference type="InterPro" id="IPR016035">
    <property type="entry name" value="Acyl_Trfase/lysoPLipase"/>
</dbReference>
<proteinExistence type="predicted"/>
<evidence type="ECO:0000259" key="9">
    <source>
        <dbReference type="PROSITE" id="PS50075"/>
    </source>
</evidence>
<keyword evidence="6" id="KW-0511">Multifunctional enzyme</keyword>
<dbReference type="InterPro" id="IPR020806">
    <property type="entry name" value="PKS_PP-bd"/>
</dbReference>
<dbReference type="Pfam" id="PF23114">
    <property type="entry name" value="NAD-bd_HRPKS_sdrA"/>
    <property type="match status" value="1"/>
</dbReference>
<dbReference type="Gene3D" id="3.90.180.10">
    <property type="entry name" value="Medium-chain alcohol dehydrogenases, catalytic domain"/>
    <property type="match status" value="1"/>
</dbReference>
<dbReference type="InterPro" id="IPR009081">
    <property type="entry name" value="PP-bd_ACP"/>
</dbReference>
<dbReference type="InterPro" id="IPR014043">
    <property type="entry name" value="Acyl_transferase_dom"/>
</dbReference>
<sequence length="2576" mass="283133">MAFQFPSGAVTEDAFWEMLTSKHCASTDFPADRMNIDAFYSPDPKKPNSVHTKKAHFLRDDIRNFDAAHFNITPAEAGAMDPNQRGLMETTYHALESAGIPASSIAGTNTSVHAGFFSTDFMTFNLRDPLRIPKYYATGASSSILSNRISWFFNLRGPSMTIDTACSSGLVALHLACQGLWVGTSDMAIVAAANLILSPELNIALSNMNFLSRDGKCYSFDHRASGYARGEGFAVLVLKPLSKALAAGDTIRALVRSTASNQDGHTSGGITQPSNDMQTQLIRSTYTKASLDMRETRFFEAHGTGTAVGDPIEARAIGESFREYRSDDQPLYVGAVKSNVGHLEGASGLAGVIKAVLALEKGVIPPNTNLEELNPGIDDKFFRLNFPRECVQWPEGGIRRASVNSFGYGGANAHAILDDAYSYLRSKQLNGNHSTLPIQPGINGCVSDHHTNEEFGNGVGYHNYHRDEPLPASVEPDFTPKLLIFSSSDESGITRQITAHSSYLRQLNPSTLSTLLPHYSHTLHTHRTMLNFRSYGILTSQNELLSVPTLMSRPLQAQGTDPRLGIVFTGQGAQWHGMGRELLSEPKFLTSVQRSQTYLEELGCTWSLIEHLSNERYAASVGQAQYSQVLTTSVQLALVDLIVWLEINSSVVVGHSSGEIAAAYAAGHISQSSAIRVSYYRGLLASKLENEQTLKYSMAAIGLSRADTESHIKLLGAKPDSGVKAETITISCINSPSNVTVSGPDHVVDTLVEYLVGKQVFARKLKVGLGYHSPQMAQISSEYLHILDDLELKKGDSKIRPMMVSSVTGRITDASTVCSGEYWVRNMVSPVNFFGALCFCGSISKSVPINKRLDLSHTTELRIDGWLEIGPHSALQGPIRETLKFLSRENEVIYTSALVRHKSALSSVLSAAGHLHCLSFPVNMSHVTLLGLSSAQRRSLKVLPNLPRYSFNHSSLHWEEPQSNKTFRFRKHGNHDLLGAKISEPNPAESQWRFIIREDDMPWVQDHKVNGAILYPAAGMIVMAIEAAKQLMEDHTPVAFELEDVEVPAPIMITSAPEGVETRINMSASTKGAKGETDYKFRIFLCKADDSPLVVCSGTIRGDYKRGISDVDQGMEAREKAARLRSEFEDTVIGCTQTVGHDELYQVIRNETGLDYGPAFQALDSICFDGSGRAVATVLPQDIGSTSAYTVHPTRLDGIFQLTFAALGAMRQAKTMVPTFLSRLWIPVLGFGHPSHAPDKAYAKIKKVSQRTVVVDIKTVGGTNTLPKAEIDGLEVTVMASNIEVAKTLADAKYTCSHIEWKVDLDTLEMREIQEYCEAARSTKPEPVEYFNNMDVLVFQYGIRALQEVKRQGGYVAPNMERYAAWLRERIHLTSSPPAKSDAELDRLCESVVHTTRGQLHITIGQHLAEFIRGDADPQQVIFADEAMITEFYRELMEDTTGLDPFNRYLDALVHKTPGLKFLEVGAGTASSTTAILKVIGNPAIGPRFEEYMFTDITPFFIEQARVKFAEHAGMKYQALNIEQELSDQGFEASAYDVVVADNVIHATRNLHVTLGNIRKLLRPGGKLILKELVTPERLLTGFAFGLLPGWWLGCEAERQRSPLVPERRWDEILKKCGFSGTDLIFRDHMRHEPHIWTIMISTATDAPGASSALKVRPVTSPAFIIDPTSSSQKAVAISIAYELGHPNDPKLLTLSEAGLLCGKEPEPQNYIFLNEMDRPILRDIQESDFFSIQKILQSARSILWVKQGRGGSAPLCPDFAISDGLCRVSRRENNNVIVSLALEDTSLASVAHIAKVFRITQDALQTDTFDYEPEYSEMDKRLCVNRLCRAKYLDEHVLRRTARPVLHQRIGEKRLEMGIRARGLLDTIEFSEDSTFGRPLGPSEIDIEVHAIGINYKDCLTLLGKYDSDYLGSECSGIVSKVGKGVTEFKVGDRVLVGNLGVFKTYVRTTDQAVIRIPCTMTFVEAASIFTAYCTAYYCLIDIARLRKSDTILIHAAAGGTGQAMIQLAQYVGAEVFTTVGSETKKKLLMNVYGIPDDHILYSRDDSFADGIKRMTGGRGLDVVINSQQGRLLEASWECIAPFGHFIDIGLKDAFLRGHLPMHVFTRTASFSGVNLAAMCERKDGLNKRLMKEVMNLFVNKKLQVGSPLNIYPLEEAEQAIRFLQSGKSSGKIVLKVDKGASLPIVQGSESKYCFHEDATYVIAGGLGGIGRSMARWLVHRGARNLILLSRSGPHGSEQAQEMLAEMCEAGVNVQCPSCDITELSSLRSALLECSKTMPPIRGCIQAAMVLRDSTFINMSIEEWQQATQPKIQGSWNLHLALPSGMAFFILLSSFCGIFGNAGQSNYSAGNTYQDAFAGYRTSIGEKTVALDLGIVLGEGFVANSQEVLDRLLRLDLLRPNTLPEIFALIDYYCNPDLGSIEPFQSQVVTGFELPADIEGKGKEIPNAMLQRIFRCMQQAEGSHKHSLASNSKVQSFRTAFASAASSSLGSLVVLEALRVKLSRVLGLSIEHIDLDSALDSFGVDSLVGLELRNWLANETGADLAVYEILGGATLKSIAETVTSKSSIRPESWNK</sequence>
<dbReference type="Gene3D" id="3.10.129.110">
    <property type="entry name" value="Polyketide synthase dehydratase"/>
    <property type="match status" value="1"/>
</dbReference>
<evidence type="ECO:0000313" key="13">
    <source>
        <dbReference type="Proteomes" id="UP000504636"/>
    </source>
</evidence>
<evidence type="ECO:0000313" key="12">
    <source>
        <dbReference type="EMBL" id="KAF2804409.1"/>
    </source>
</evidence>
<dbReference type="InterPro" id="IPR049900">
    <property type="entry name" value="PKS_mFAS_DH"/>
</dbReference>
<dbReference type="InterPro" id="IPR014030">
    <property type="entry name" value="Ketoacyl_synth_N"/>
</dbReference>
<dbReference type="PROSITE" id="PS50075">
    <property type="entry name" value="CARRIER"/>
    <property type="match status" value="1"/>
</dbReference>
<dbReference type="CDD" id="cd00833">
    <property type="entry name" value="PKS"/>
    <property type="match status" value="1"/>
</dbReference>
<dbReference type="InterPro" id="IPR018201">
    <property type="entry name" value="Ketoacyl_synth_AS"/>
</dbReference>
<dbReference type="Gene3D" id="3.40.50.720">
    <property type="entry name" value="NAD(P)-binding Rossmann-like Domain"/>
    <property type="match status" value="2"/>
</dbReference>
<feature type="active site" description="Proton acceptor; for dehydratase activity" evidence="8">
    <location>
        <position position="1007"/>
    </location>
</feature>
<dbReference type="Pfam" id="PF00109">
    <property type="entry name" value="ketoacyl-synt"/>
    <property type="match status" value="1"/>
</dbReference>
<dbReference type="Pfam" id="PF14765">
    <property type="entry name" value="PS-DH"/>
    <property type="match status" value="1"/>
</dbReference>
<feature type="domain" description="PKS/mFAS DH" evidence="11">
    <location>
        <begin position="975"/>
        <end position="1285"/>
    </location>
</feature>
<dbReference type="Pfam" id="PF00698">
    <property type="entry name" value="Acyl_transf_1"/>
    <property type="match status" value="1"/>
</dbReference>
<dbReference type="PANTHER" id="PTHR43775">
    <property type="entry name" value="FATTY ACID SYNTHASE"/>
    <property type="match status" value="1"/>
</dbReference>
<dbReference type="Gene3D" id="3.40.50.150">
    <property type="entry name" value="Vaccinia Virus protein VP39"/>
    <property type="match status" value="1"/>
</dbReference>
<dbReference type="Pfam" id="PF02801">
    <property type="entry name" value="Ketoacyl-synt_C"/>
    <property type="match status" value="1"/>
</dbReference>
<dbReference type="SUPFAM" id="SSF47336">
    <property type="entry name" value="ACP-like"/>
    <property type="match status" value="1"/>
</dbReference>
<dbReference type="InterPro" id="IPR016036">
    <property type="entry name" value="Malonyl_transacylase_ACP-bd"/>
</dbReference>
<feature type="domain" description="Ketosynthase family 3 (KS3)" evidence="10">
    <location>
        <begin position="1"/>
        <end position="419"/>
    </location>
</feature>
<dbReference type="Pfam" id="PF13602">
    <property type="entry name" value="ADH_zinc_N_2"/>
    <property type="match status" value="1"/>
</dbReference>
<dbReference type="SUPFAM" id="SSF52151">
    <property type="entry name" value="FabD/lysophospholipase-like"/>
    <property type="match status" value="1"/>
</dbReference>
<dbReference type="SUPFAM" id="SSF50129">
    <property type="entry name" value="GroES-like"/>
    <property type="match status" value="1"/>
</dbReference>
<dbReference type="GO" id="GO:0030639">
    <property type="term" value="P:polyketide biosynthetic process"/>
    <property type="evidence" value="ECO:0007669"/>
    <property type="project" value="UniProtKB-ARBA"/>
</dbReference>
<dbReference type="SUPFAM" id="SSF53901">
    <property type="entry name" value="Thiolase-like"/>
    <property type="match status" value="1"/>
</dbReference>
<evidence type="ECO:0000256" key="2">
    <source>
        <dbReference type="ARBA" id="ARBA00022553"/>
    </source>
</evidence>
<evidence type="ECO:0000256" key="6">
    <source>
        <dbReference type="ARBA" id="ARBA00023268"/>
    </source>
</evidence>
<keyword evidence="7" id="KW-0012">Acyltransferase</keyword>
<dbReference type="InterPro" id="IPR036291">
    <property type="entry name" value="NAD(P)-bd_dom_sf"/>
</dbReference>
<reference evidence="12 14" key="1">
    <citation type="journal article" date="2020" name="Stud. Mycol.">
        <title>101 Dothideomycetes genomes: a test case for predicting lifestyles and emergence of pathogens.</title>
        <authorList>
            <person name="Haridas S."/>
            <person name="Albert R."/>
            <person name="Binder M."/>
            <person name="Bloem J."/>
            <person name="Labutti K."/>
            <person name="Salamov A."/>
            <person name="Andreopoulos B."/>
            <person name="Baker S."/>
            <person name="Barry K."/>
            <person name="Bills G."/>
            <person name="Bluhm B."/>
            <person name="Cannon C."/>
            <person name="Castanera R."/>
            <person name="Culley D."/>
            <person name="Daum C."/>
            <person name="Ezra D."/>
            <person name="Gonzalez J."/>
            <person name="Henrissat B."/>
            <person name="Kuo A."/>
            <person name="Liang C."/>
            <person name="Lipzen A."/>
            <person name="Lutzoni F."/>
            <person name="Magnuson J."/>
            <person name="Mondo S."/>
            <person name="Nolan M."/>
            <person name="Ohm R."/>
            <person name="Pangilinan J."/>
            <person name="Park H.-J."/>
            <person name="Ramirez L."/>
            <person name="Alfaro M."/>
            <person name="Sun H."/>
            <person name="Tritt A."/>
            <person name="Yoshinaga Y."/>
            <person name="Zwiers L.-H."/>
            <person name="Turgeon B."/>
            <person name="Goodwin S."/>
            <person name="Spatafora J."/>
            <person name="Crous P."/>
            <person name="Grigoriev I."/>
        </authorList>
    </citation>
    <scope>NUCLEOTIDE SEQUENCE</scope>
    <source>
        <strain evidence="12 14">CBS 304.34</strain>
    </source>
</reference>
<dbReference type="InterPro" id="IPR049552">
    <property type="entry name" value="PKS_DH_N"/>
</dbReference>
<dbReference type="RefSeq" id="XP_033571373.1">
    <property type="nucleotide sequence ID" value="XM_033723092.1"/>
</dbReference>
<dbReference type="SMART" id="SM00829">
    <property type="entry name" value="PKS_ER"/>
    <property type="match status" value="1"/>
</dbReference>
<dbReference type="InterPro" id="IPR013968">
    <property type="entry name" value="PKS_KR"/>
</dbReference>
<dbReference type="GO" id="GO:0006633">
    <property type="term" value="P:fatty acid biosynthetic process"/>
    <property type="evidence" value="ECO:0007669"/>
    <property type="project" value="InterPro"/>
</dbReference>
<evidence type="ECO:0000313" key="14">
    <source>
        <dbReference type="RefSeq" id="XP_033571373.1"/>
    </source>
</evidence>
<dbReference type="GeneID" id="54463985"/>
<dbReference type="Gene3D" id="3.40.366.10">
    <property type="entry name" value="Malonyl-Coenzyme A Acyl Carrier Protein, domain 2"/>
    <property type="match status" value="1"/>
</dbReference>
<keyword evidence="4" id="KW-0521">NADP</keyword>
<feature type="region of interest" description="C-terminal hotdog fold" evidence="8">
    <location>
        <begin position="1136"/>
        <end position="1285"/>
    </location>
</feature>
<dbReference type="PANTHER" id="PTHR43775:SF29">
    <property type="entry name" value="ASPERFURANONE POLYKETIDE SYNTHASE AFOG-RELATED"/>
    <property type="match status" value="1"/>
</dbReference>
<dbReference type="InterPro" id="IPR036736">
    <property type="entry name" value="ACP-like_sf"/>
</dbReference>
<dbReference type="GO" id="GO:0016491">
    <property type="term" value="F:oxidoreductase activity"/>
    <property type="evidence" value="ECO:0007669"/>
    <property type="project" value="UniProtKB-KW"/>
</dbReference>
<dbReference type="InterPro" id="IPR016039">
    <property type="entry name" value="Thiolase-like"/>
</dbReference>
<dbReference type="PROSITE" id="PS00606">
    <property type="entry name" value="KS3_1"/>
    <property type="match status" value="1"/>
</dbReference>
<keyword evidence="2" id="KW-0597">Phosphoprotein</keyword>
<dbReference type="CDD" id="cd02440">
    <property type="entry name" value="AdoMet_MTases"/>
    <property type="match status" value="1"/>
</dbReference>
<keyword evidence="1" id="KW-0596">Phosphopantetheine</keyword>
<dbReference type="SMART" id="SM00825">
    <property type="entry name" value="PKS_KS"/>
    <property type="match status" value="1"/>
</dbReference>
<name>A0A6A6Y738_9PEZI</name>
<dbReference type="InterPro" id="IPR057326">
    <property type="entry name" value="KR_dom"/>
</dbReference>
<dbReference type="InterPro" id="IPR006162">
    <property type="entry name" value="Ppantetheine_attach_site"/>
</dbReference>
<dbReference type="InterPro" id="IPR029063">
    <property type="entry name" value="SAM-dependent_MTases_sf"/>
</dbReference>
<feature type="active site" description="Proton donor; for dehydratase activity" evidence="8">
    <location>
        <position position="1197"/>
    </location>
</feature>
<evidence type="ECO:0000256" key="3">
    <source>
        <dbReference type="ARBA" id="ARBA00022679"/>
    </source>
</evidence>
<evidence type="ECO:0000259" key="11">
    <source>
        <dbReference type="PROSITE" id="PS52019"/>
    </source>
</evidence>
<dbReference type="GO" id="GO:0004315">
    <property type="term" value="F:3-oxoacyl-[acyl-carrier-protein] synthase activity"/>
    <property type="evidence" value="ECO:0007669"/>
    <property type="project" value="InterPro"/>
</dbReference>
<dbReference type="Gene3D" id="3.40.47.10">
    <property type="match status" value="1"/>
</dbReference>
<gene>
    <name evidence="12 14" type="ORF">BDZ99DRAFT_491202</name>
</gene>
<dbReference type="InterPro" id="IPR020807">
    <property type="entry name" value="PKS_DH"/>
</dbReference>
<dbReference type="Pfam" id="PF08240">
    <property type="entry name" value="ADH_N"/>
    <property type="match status" value="1"/>
</dbReference>
<keyword evidence="5" id="KW-0560">Oxidoreductase</keyword>
<dbReference type="InterPro" id="IPR020843">
    <property type="entry name" value="ER"/>
</dbReference>
<reference evidence="14" key="3">
    <citation type="submission" date="2025-04" db="UniProtKB">
        <authorList>
            <consortium name="RefSeq"/>
        </authorList>
    </citation>
    <scope>IDENTIFICATION</scope>
    <source>
        <strain evidence="14">CBS 304.34</strain>
    </source>
</reference>
<evidence type="ECO:0000256" key="7">
    <source>
        <dbReference type="ARBA" id="ARBA00023315"/>
    </source>
</evidence>
<dbReference type="GO" id="GO:0004312">
    <property type="term" value="F:fatty acid synthase activity"/>
    <property type="evidence" value="ECO:0007669"/>
    <property type="project" value="TreeGrafter"/>
</dbReference>
<evidence type="ECO:0000256" key="8">
    <source>
        <dbReference type="PROSITE-ProRule" id="PRU01363"/>
    </source>
</evidence>
<dbReference type="SMART" id="SM00826">
    <property type="entry name" value="PKS_DH"/>
    <property type="match status" value="1"/>
</dbReference>
<dbReference type="Pfam" id="PF21089">
    <property type="entry name" value="PKS_DH_N"/>
    <property type="match status" value="1"/>
</dbReference>
<evidence type="ECO:0000256" key="4">
    <source>
        <dbReference type="ARBA" id="ARBA00022857"/>
    </source>
</evidence>
<dbReference type="InterPro" id="IPR011032">
    <property type="entry name" value="GroES-like_sf"/>
</dbReference>
<dbReference type="InterPro" id="IPR001227">
    <property type="entry name" value="Ac_transferase_dom_sf"/>
</dbReference>
<dbReference type="InterPro" id="IPR050091">
    <property type="entry name" value="PKS_NRPS_Biosynth_Enz"/>
</dbReference>
<dbReference type="SUPFAM" id="SSF51735">
    <property type="entry name" value="NAD(P)-binding Rossmann-fold domains"/>
    <property type="match status" value="2"/>
</dbReference>
<dbReference type="PROSITE" id="PS52004">
    <property type="entry name" value="KS3_2"/>
    <property type="match status" value="1"/>
</dbReference>
<dbReference type="InterPro" id="IPR042104">
    <property type="entry name" value="PKS_dehydratase_sf"/>
</dbReference>
<dbReference type="SUPFAM" id="SSF53335">
    <property type="entry name" value="S-adenosyl-L-methionine-dependent methyltransferases"/>
    <property type="match status" value="1"/>
</dbReference>
<dbReference type="Pfam" id="PF00550">
    <property type="entry name" value="PP-binding"/>
    <property type="match status" value="1"/>
</dbReference>
<dbReference type="EMBL" id="MU003713">
    <property type="protein sequence ID" value="KAF2804409.1"/>
    <property type="molecule type" value="Genomic_DNA"/>
</dbReference>
<keyword evidence="3" id="KW-0808">Transferase</keyword>
<feature type="domain" description="Carrier" evidence="9">
    <location>
        <begin position="2490"/>
        <end position="2567"/>
    </location>
</feature>
<evidence type="ECO:0000256" key="1">
    <source>
        <dbReference type="ARBA" id="ARBA00022450"/>
    </source>
</evidence>
<feature type="region of interest" description="N-terminal hotdog fold" evidence="8">
    <location>
        <begin position="975"/>
        <end position="1107"/>
    </location>
</feature>
<accession>A0A6A6Y738</accession>
<dbReference type="SUPFAM" id="SSF55048">
    <property type="entry name" value="Probable ACP-binding domain of malonyl-CoA ACP transacylase"/>
    <property type="match status" value="1"/>
</dbReference>
<evidence type="ECO:0000256" key="5">
    <source>
        <dbReference type="ARBA" id="ARBA00023002"/>
    </source>
</evidence>
<dbReference type="Pfam" id="PF08659">
    <property type="entry name" value="KR"/>
    <property type="match status" value="1"/>
</dbReference>
<dbReference type="Gene3D" id="1.10.1200.10">
    <property type="entry name" value="ACP-like"/>
    <property type="match status" value="1"/>
</dbReference>
<dbReference type="InterPro" id="IPR049551">
    <property type="entry name" value="PKS_DH_C"/>
</dbReference>
<dbReference type="InterPro" id="IPR020841">
    <property type="entry name" value="PKS_Beta-ketoAc_synthase_dom"/>
</dbReference>
<dbReference type="OrthoDB" id="329835at2759"/>
<dbReference type="CDD" id="cd05195">
    <property type="entry name" value="enoyl_red"/>
    <property type="match status" value="1"/>
</dbReference>
<keyword evidence="13" id="KW-1185">Reference proteome</keyword>
<dbReference type="Pfam" id="PF08242">
    <property type="entry name" value="Methyltransf_12"/>
    <property type="match status" value="1"/>
</dbReference>
<evidence type="ECO:0000259" key="10">
    <source>
        <dbReference type="PROSITE" id="PS52004"/>
    </source>
</evidence>
<protein>
    <submittedName>
        <fullName evidence="12 14">Reducing type I polyketide synthase</fullName>
    </submittedName>
</protein>
<dbReference type="SMART" id="SM00823">
    <property type="entry name" value="PKS_PP"/>
    <property type="match status" value="1"/>
</dbReference>